<accession>A0A5C8ZHR0</accession>
<organism evidence="3 4">
    <name type="scientific">Quadrisphaera setariae</name>
    <dbReference type="NCBI Taxonomy" id="2593304"/>
    <lineage>
        <taxon>Bacteria</taxon>
        <taxon>Bacillati</taxon>
        <taxon>Actinomycetota</taxon>
        <taxon>Actinomycetes</taxon>
        <taxon>Kineosporiales</taxon>
        <taxon>Kineosporiaceae</taxon>
        <taxon>Quadrisphaera</taxon>
    </lineage>
</organism>
<evidence type="ECO:0000256" key="2">
    <source>
        <dbReference type="SAM" id="SignalP"/>
    </source>
</evidence>
<dbReference type="AlphaFoldDB" id="A0A5C8ZHR0"/>
<evidence type="ECO:0000313" key="3">
    <source>
        <dbReference type="EMBL" id="TXR57387.1"/>
    </source>
</evidence>
<sequence>MGKLVLVGLGVVAAAVGAVQAARSVSTSEGGWSGLADGLREFAADVRSGAAEREEELRVALGVDTGTIDEATARDLLENPTAPRRGQHAG</sequence>
<feature type="region of interest" description="Disordered" evidence="1">
    <location>
        <begin position="70"/>
        <end position="90"/>
    </location>
</feature>
<evidence type="ECO:0008006" key="5">
    <source>
        <dbReference type="Google" id="ProtNLM"/>
    </source>
</evidence>
<reference evidence="3 4" key="1">
    <citation type="submission" date="2019-07" db="EMBL/GenBank/DDBJ databases">
        <title>Quadrisphaera sp. strain DD2A genome sequencing and assembly.</title>
        <authorList>
            <person name="Kim I."/>
        </authorList>
    </citation>
    <scope>NUCLEOTIDE SEQUENCE [LARGE SCALE GENOMIC DNA]</scope>
    <source>
        <strain evidence="3 4">DD2A</strain>
    </source>
</reference>
<gene>
    <name evidence="3" type="ORF">FMM08_03805</name>
</gene>
<keyword evidence="2" id="KW-0732">Signal</keyword>
<proteinExistence type="predicted"/>
<keyword evidence="4" id="KW-1185">Reference proteome</keyword>
<dbReference type="Proteomes" id="UP000321234">
    <property type="component" value="Unassembled WGS sequence"/>
</dbReference>
<evidence type="ECO:0000256" key="1">
    <source>
        <dbReference type="SAM" id="MobiDB-lite"/>
    </source>
</evidence>
<evidence type="ECO:0000313" key="4">
    <source>
        <dbReference type="Proteomes" id="UP000321234"/>
    </source>
</evidence>
<protein>
    <recommendedName>
        <fullName evidence="5">Secreted protein</fullName>
    </recommendedName>
</protein>
<feature type="chain" id="PRO_5022970265" description="Secreted protein" evidence="2">
    <location>
        <begin position="22"/>
        <end position="90"/>
    </location>
</feature>
<dbReference type="EMBL" id="VKAC01000002">
    <property type="protein sequence ID" value="TXR57387.1"/>
    <property type="molecule type" value="Genomic_DNA"/>
</dbReference>
<feature type="signal peptide" evidence="2">
    <location>
        <begin position="1"/>
        <end position="21"/>
    </location>
</feature>
<comment type="caution">
    <text evidence="3">The sequence shown here is derived from an EMBL/GenBank/DDBJ whole genome shotgun (WGS) entry which is preliminary data.</text>
</comment>
<dbReference type="RefSeq" id="WP_147925028.1">
    <property type="nucleotide sequence ID" value="NZ_VKAC01000002.1"/>
</dbReference>
<name>A0A5C8ZHR0_9ACTN</name>